<dbReference type="InterPro" id="IPR049912">
    <property type="entry name" value="CRESS_DNA_REP"/>
</dbReference>
<proteinExistence type="predicted"/>
<comment type="subcellular location">
    <subcellularLocation>
        <location evidence="1">Host nucleus</location>
    </subcellularLocation>
</comment>
<evidence type="ECO:0000256" key="6">
    <source>
        <dbReference type="ARBA" id="ARBA00022705"/>
    </source>
</evidence>
<accession>A0A858NFV2</accession>
<keyword evidence="8" id="KW-0479">Metal-binding</keyword>
<name>A0A858NFV2_9VIRU</name>
<dbReference type="EMBL" id="MT309847">
    <property type="protein sequence ID" value="QJB18612.1"/>
    <property type="molecule type" value="Genomic_DNA"/>
</dbReference>
<keyword evidence="12" id="KW-0190">Covalent protein-DNA linkage</keyword>
<organism evidence="15">
    <name type="scientific">Genomoviridae sp</name>
    <dbReference type="NCBI Taxonomy" id="2202565"/>
    <lineage>
        <taxon>Viruses</taxon>
        <taxon>Monodnaviria</taxon>
        <taxon>Shotokuvirae</taxon>
        <taxon>Cressdnaviricota</taxon>
        <taxon>Repensiviricetes</taxon>
        <taxon>Geplafuvirales</taxon>
        <taxon>Genomoviridae</taxon>
    </lineage>
</organism>
<dbReference type="GO" id="GO:0003677">
    <property type="term" value="F:DNA binding"/>
    <property type="evidence" value="ECO:0007669"/>
    <property type="project" value="UniProtKB-KW"/>
</dbReference>
<dbReference type="InterPro" id="IPR027417">
    <property type="entry name" value="P-loop_NTPase"/>
</dbReference>
<evidence type="ECO:0000256" key="11">
    <source>
        <dbReference type="ARBA" id="ARBA00022801"/>
    </source>
</evidence>
<sequence>MTLHVCCRYALITYSQCGDLQPQSVVSHFDKLGALVIIGRETHSDGGTHLHVFADFQRKFRSRQTSVFDVDGRHPNLSPSKGTPEKGYDYAIKDGDIVGGSLERPQSRRGGNGSISDKWSIIADATSREDFWRLAHELDPKSAICSFGQLQKWCDWKFAPVRPPYEHPTGIEFVESDSDGRHSWLRQSGIGSGEPLIGRCKSLVLYGESRTGKTLWARSLGKHAYSVGLLNNTDLLTVGDVEYAIFDDLRGGFKFFPSFKEWLGCQQTVTVAIKYREPQLVHWGKPAIYIANSDPREELGGDDHAWLEANCTFIRIDRPIFRANNSTHQN</sequence>
<dbReference type="GO" id="GO:0046872">
    <property type="term" value="F:metal ion binding"/>
    <property type="evidence" value="ECO:0007669"/>
    <property type="project" value="UniProtKB-KW"/>
</dbReference>
<keyword evidence="7" id="KW-0540">Nuclease</keyword>
<keyword evidence="4" id="KW-0808">Transferase</keyword>
<evidence type="ECO:0000256" key="5">
    <source>
        <dbReference type="ARBA" id="ARBA00022695"/>
    </source>
</evidence>
<dbReference type="GO" id="GO:0016787">
    <property type="term" value="F:hydrolase activity"/>
    <property type="evidence" value="ECO:0007669"/>
    <property type="project" value="UniProtKB-KW"/>
</dbReference>
<dbReference type="GO" id="GO:0016779">
    <property type="term" value="F:nucleotidyltransferase activity"/>
    <property type="evidence" value="ECO:0007669"/>
    <property type="project" value="UniProtKB-KW"/>
</dbReference>
<dbReference type="GO" id="GO:0004519">
    <property type="term" value="F:endonuclease activity"/>
    <property type="evidence" value="ECO:0007669"/>
    <property type="project" value="UniProtKB-KW"/>
</dbReference>
<evidence type="ECO:0000256" key="10">
    <source>
        <dbReference type="ARBA" id="ARBA00022759"/>
    </source>
</evidence>
<keyword evidence="5" id="KW-0548">Nucleotidyltransferase</keyword>
<dbReference type="GO" id="GO:0000166">
    <property type="term" value="F:nucleotide binding"/>
    <property type="evidence" value="ECO:0007669"/>
    <property type="project" value="UniProtKB-KW"/>
</dbReference>
<dbReference type="Gene3D" id="3.40.1310.20">
    <property type="match status" value="1"/>
</dbReference>
<evidence type="ECO:0000256" key="12">
    <source>
        <dbReference type="ARBA" id="ARBA00023124"/>
    </source>
</evidence>
<evidence type="ECO:0000256" key="9">
    <source>
        <dbReference type="ARBA" id="ARBA00022741"/>
    </source>
</evidence>
<dbReference type="GO" id="GO:0042025">
    <property type="term" value="C:host cell nucleus"/>
    <property type="evidence" value="ECO:0007669"/>
    <property type="project" value="UniProtKB-SubCell"/>
</dbReference>
<reference evidence="15" key="1">
    <citation type="submission" date="2020-04" db="EMBL/GenBank/DDBJ databases">
        <title>Genomes of microviruses in a sewage oxidation pond.</title>
        <authorList>
            <person name="Schreck J."/>
            <person name="Kraberger S."/>
            <person name="Scotch M."/>
            <person name="Halden R.U."/>
            <person name="Varsani A."/>
        </authorList>
    </citation>
    <scope>NUCLEOTIDE SEQUENCE</scope>
    <source>
        <strain evidence="15">6435_94</strain>
    </source>
</reference>
<dbReference type="SUPFAM" id="SSF55464">
    <property type="entry name" value="Origin of replication-binding domain, RBD-like"/>
    <property type="match status" value="1"/>
</dbReference>
<evidence type="ECO:0000256" key="13">
    <source>
        <dbReference type="ARBA" id="ARBA00023125"/>
    </source>
</evidence>
<keyword evidence="10" id="KW-0255">Endonuclease</keyword>
<dbReference type="InterPro" id="IPR001301">
    <property type="entry name" value="Gemini_AL1_CLV"/>
</dbReference>
<dbReference type="GO" id="GO:0006260">
    <property type="term" value="P:DNA replication"/>
    <property type="evidence" value="ECO:0007669"/>
    <property type="project" value="UniProtKB-KW"/>
</dbReference>
<evidence type="ECO:0000256" key="1">
    <source>
        <dbReference type="ARBA" id="ARBA00004147"/>
    </source>
</evidence>
<dbReference type="SUPFAM" id="SSF52540">
    <property type="entry name" value="P-loop containing nucleoside triphosphate hydrolases"/>
    <property type="match status" value="1"/>
</dbReference>
<dbReference type="PRINTS" id="PR00228">
    <property type="entry name" value="GEMCOATCLVL1"/>
</dbReference>
<feature type="domain" description="CRESS-DNA virus Rep endonuclease" evidence="14">
    <location>
        <begin position="4"/>
        <end position="107"/>
    </location>
</feature>
<keyword evidence="6" id="KW-0235">DNA replication</keyword>
<keyword evidence="9" id="KW-0547">Nucleotide-binding</keyword>
<evidence type="ECO:0000313" key="15">
    <source>
        <dbReference type="EMBL" id="QJB18612.1"/>
    </source>
</evidence>
<keyword evidence="11" id="KW-0378">Hydrolase</keyword>
<protein>
    <recommendedName>
        <fullName evidence="2">Replication-associated protein</fullName>
    </recommendedName>
</protein>
<evidence type="ECO:0000256" key="7">
    <source>
        <dbReference type="ARBA" id="ARBA00022722"/>
    </source>
</evidence>
<evidence type="ECO:0000256" key="3">
    <source>
        <dbReference type="ARBA" id="ARBA00022562"/>
    </source>
</evidence>
<dbReference type="Gene3D" id="3.40.50.300">
    <property type="entry name" value="P-loop containing nucleotide triphosphate hydrolases"/>
    <property type="match status" value="1"/>
</dbReference>
<dbReference type="PROSITE" id="PS52020">
    <property type="entry name" value="CRESS_DNA_REP"/>
    <property type="match status" value="1"/>
</dbReference>
<evidence type="ECO:0000256" key="2">
    <source>
        <dbReference type="ARBA" id="ARBA00014531"/>
    </source>
</evidence>
<evidence type="ECO:0000259" key="14">
    <source>
        <dbReference type="PROSITE" id="PS52020"/>
    </source>
</evidence>
<keyword evidence="13" id="KW-0238">DNA-binding</keyword>
<evidence type="ECO:0000256" key="8">
    <source>
        <dbReference type="ARBA" id="ARBA00022723"/>
    </source>
</evidence>
<keyword evidence="3" id="KW-1048">Host nucleus</keyword>
<dbReference type="Pfam" id="PF00799">
    <property type="entry name" value="Gemini_AL1"/>
    <property type="match status" value="1"/>
</dbReference>
<dbReference type="GO" id="GO:0005198">
    <property type="term" value="F:structural molecule activity"/>
    <property type="evidence" value="ECO:0007669"/>
    <property type="project" value="InterPro"/>
</dbReference>
<evidence type="ECO:0000256" key="4">
    <source>
        <dbReference type="ARBA" id="ARBA00022679"/>
    </source>
</evidence>